<gene>
    <name evidence="2" type="primary">41</name>
    <name evidence="2" type="ORF">SEA_MOLLYMUR_41</name>
</gene>
<dbReference type="GeneID" id="77943123"/>
<protein>
    <submittedName>
        <fullName evidence="2">Minor tail protein</fullName>
    </submittedName>
</protein>
<evidence type="ECO:0000313" key="2">
    <source>
        <dbReference type="EMBL" id="QDF15402.1"/>
    </source>
</evidence>
<organism evidence="2 3">
    <name type="scientific">Gordonia phage Mollymur</name>
    <dbReference type="NCBI Taxonomy" id="2590895"/>
    <lineage>
        <taxon>Viruses</taxon>
        <taxon>Duplodnaviria</taxon>
        <taxon>Heunggongvirae</taxon>
        <taxon>Uroviricota</taxon>
        <taxon>Caudoviricetes</taxon>
        <taxon>Mollymurvirus</taxon>
        <taxon>Mollymurvirus mollymur</taxon>
    </lineage>
</organism>
<sequence length="646" mass="66060">MTTLVGDDGVAISIAPSDSTVRTPEEEQSVLIPVPGQKGDPGEKGDPGDPGPPGEVTTAQLTAALSGKLNRLASGATTQIYARNSAGVDTGIGYSGNALADTIPIRDGSGRLTAADPVNSGHTATKNYVDTTTPKIADGAVISGPNNISGALGTWAPEAAGFVHLPHLFNDLAYNAQRGGSVVITQNGTAINSSAIPKIFEPNTTALSVALVDRATDVFVITVDLCVAFRYGTVVGIAMPSGFRGKNVVIEGWYNDTWNAITTRTAVETGVVVQAISVPTAATAGMTRLRYTIRDFHSSASFRVSSVFAMAYNSPLLEASFVSRGGGELYGPLTYAADPVGANDLARKSYVDNRVAKQSGSTRVYVKDTNGNDSAVPYSSGATAQTMMYRTAGGVTSVGDGTDAAHAVNKGQLDAAILTREATSAKGQANGYASLDAGGKVPFNQLPSAVMTYNGVWNAATNTPALANGTGDTGDVYRVTAAGTRNLGAGNIEFSVGDYVIYNNSGQWEKSDTTDSVASVAGLLGVITAASLRTALSISNVDNTSDASKPVSTATQAALDAKANRITDPYKIYSSNDTGALHGLDFAGNAATPWTIAQRGAGGIVKVGTPTAADDAATKAYVDGRVVIGPLPAVGQAGVLYVVPVA</sequence>
<keyword evidence="3" id="KW-1185">Reference proteome</keyword>
<dbReference type="EMBL" id="MK977705">
    <property type="protein sequence ID" value="QDF15402.1"/>
    <property type="molecule type" value="Genomic_DNA"/>
</dbReference>
<feature type="region of interest" description="Disordered" evidence="1">
    <location>
        <begin position="15"/>
        <end position="54"/>
    </location>
</feature>
<evidence type="ECO:0000256" key="1">
    <source>
        <dbReference type="SAM" id="MobiDB-lite"/>
    </source>
</evidence>
<reference evidence="2 3" key="1">
    <citation type="submission" date="2019-05" db="EMBL/GenBank/DDBJ databases">
        <authorList>
            <person name="Murphy M.E."/>
            <person name="Alvaro L.E."/>
            <person name="Baker K.N."/>
            <person name="Baxter I.S."/>
            <person name="Brown M.R."/>
            <person name="Driscoll K.D."/>
            <person name="Elrubaie J.M."/>
            <person name="Feith S.L."/>
            <person name="Indihar D.F."/>
            <person name="Knoch V.T."/>
            <person name="Koirtyohann K.M."/>
            <person name="Kratz M.A."/>
            <person name="Lear A.H."/>
            <person name="Lindblom K.E."/>
            <person name="Marcus E.R."/>
            <person name="Sensor R."/>
            <person name="Sherman S.J."/>
            <person name="Swift V.R."/>
            <person name="White K.E."/>
            <person name="Wills S.J."/>
            <person name="Gatt S.M."/>
            <person name="Lohbauer S.A."/>
            <person name="Power T.R."/>
            <person name="Rosales K.A."/>
            <person name="Sisson B.M."/>
            <person name="Isern S."/>
            <person name="Michael S.F."/>
            <person name="Monti D.L."/>
            <person name="Garlena R.A."/>
            <person name="Russell D.A."/>
            <person name="Pope W.H."/>
            <person name="Jacobs-Sera D."/>
            <person name="Hatfull G.F."/>
        </authorList>
    </citation>
    <scope>NUCLEOTIDE SEQUENCE [LARGE SCALE GENOMIC DNA]</scope>
</reference>
<proteinExistence type="predicted"/>
<name>A0A4Y6EBE1_9CAUD</name>
<dbReference type="Proteomes" id="UP000319811">
    <property type="component" value="Segment"/>
</dbReference>
<evidence type="ECO:0000313" key="3">
    <source>
        <dbReference type="Proteomes" id="UP000319811"/>
    </source>
</evidence>
<dbReference type="RefSeq" id="YP_010667013.1">
    <property type="nucleotide sequence ID" value="NC_070948.1"/>
</dbReference>
<dbReference type="KEGG" id="vg:77943123"/>
<accession>A0A4Y6EBE1</accession>